<keyword evidence="2" id="KW-1185">Reference proteome</keyword>
<proteinExistence type="predicted"/>
<dbReference type="VEuPathDB" id="MicrosporidiaDB:M153_69730002"/>
<comment type="caution">
    <text evidence="1">The sequence shown here is derived from an EMBL/GenBank/DDBJ whole genome shotgun (WGS) entry which is preliminary data.</text>
</comment>
<dbReference type="AlphaFoldDB" id="A0A0R0LYQ8"/>
<evidence type="ECO:0000313" key="1">
    <source>
        <dbReference type="EMBL" id="KRH92367.1"/>
    </source>
</evidence>
<protein>
    <submittedName>
        <fullName evidence="1">Uncharacterized protein</fullName>
    </submittedName>
</protein>
<evidence type="ECO:0000313" key="2">
    <source>
        <dbReference type="Proteomes" id="UP000051530"/>
    </source>
</evidence>
<dbReference type="EMBL" id="LGUB01000983">
    <property type="protein sequence ID" value="KRH92367.1"/>
    <property type="molecule type" value="Genomic_DNA"/>
</dbReference>
<dbReference type="Proteomes" id="UP000051530">
    <property type="component" value="Unassembled WGS sequence"/>
</dbReference>
<name>A0A0R0LYQ8_9MICR</name>
<reference evidence="1 2" key="1">
    <citation type="submission" date="2015-07" db="EMBL/GenBank/DDBJ databases">
        <title>The genome of Pseudoloma neurophilia, a relevant intracellular parasite of the zebrafish.</title>
        <authorList>
            <person name="Ndikumana S."/>
            <person name="Pelin A."/>
            <person name="Sanders J."/>
            <person name="Corradi N."/>
        </authorList>
    </citation>
    <scope>NUCLEOTIDE SEQUENCE [LARGE SCALE GENOMIC DNA]</scope>
    <source>
        <strain evidence="1 2">MK1</strain>
    </source>
</reference>
<gene>
    <name evidence="1" type="ORF">M153_69730002</name>
</gene>
<accession>A0A0R0LYQ8</accession>
<organism evidence="1 2">
    <name type="scientific">Pseudoloma neurophilia</name>
    <dbReference type="NCBI Taxonomy" id="146866"/>
    <lineage>
        <taxon>Eukaryota</taxon>
        <taxon>Fungi</taxon>
        <taxon>Fungi incertae sedis</taxon>
        <taxon>Microsporidia</taxon>
        <taxon>Pseudoloma</taxon>
    </lineage>
</organism>
<sequence>EKHLLQNFLNILYEHKQGIEYSEQQEYSEEGEKLLILYFTKNHDLQFITHLLNNFSIYMSDKLITHMIFYNENMIKEWLSTDDITIFSRIYHLFEQFDFINQNFKFNILKDKILNIYNIFEKLITKNGTIKLANVKIMDLDSEQIIKNGVYIRTTNHFLIYLYKIVQIILKKNIIDLKPISQFWQNTFLFINQLPVPFLLELLPMLNYSEYLSEFLNILKQRVYSEDIPELTYKWFEILKNHNLLDLIIDLLPIGEINTVRKAIRYLSTHTNILNKKLLTYNLLVCYTMPVYFDIQGDIINFMIDCHDTEVLNIVGSTSDNLNDIFKNTKSLKLYLKGIKAKKLNELGKNLRAEKRQLTTMVDKPVDLSPYYNE</sequence>
<feature type="non-terminal residue" evidence="1">
    <location>
        <position position="1"/>
    </location>
</feature>